<comment type="caution">
    <text evidence="1">The sequence shown here is derived from an EMBL/GenBank/DDBJ whole genome shotgun (WGS) entry which is preliminary data.</text>
</comment>
<keyword evidence="2" id="KW-1185">Reference proteome</keyword>
<accession>A0A1R1QED5</accession>
<gene>
    <name evidence="1" type="ORF">BW143_16745</name>
</gene>
<reference evidence="1 2" key="1">
    <citation type="submission" date="2017-01" db="EMBL/GenBank/DDBJ databases">
        <title>Bacillus phylogenomics.</title>
        <authorList>
            <person name="Dunlap C."/>
        </authorList>
    </citation>
    <scope>NUCLEOTIDE SEQUENCE [LARGE SCALE GENOMIC DNA]</scope>
    <source>
        <strain evidence="1 2">NRRL B-41282</strain>
    </source>
</reference>
<accession>A0A1R1RSJ1</accession>
<dbReference type="AlphaFoldDB" id="A0A1R1QED5"/>
<proteinExistence type="predicted"/>
<dbReference type="OrthoDB" id="2615349at2"/>
<protein>
    <recommendedName>
        <fullName evidence="3">Inner spore coat protein</fullName>
    </recommendedName>
</protein>
<dbReference type="Pfam" id="PF26344">
    <property type="entry name" value="YuzC"/>
    <property type="match status" value="1"/>
</dbReference>
<dbReference type="InterPro" id="IPR058870">
    <property type="entry name" value="YuzC"/>
</dbReference>
<sequence length="112" mass="12944">MFSPCCFWIHPYHCLQYRQVYPEIETNAFLRSAKEANSLLADGQLILNRLSSSRDLARKIMMAAQSSQKDTVMTLLRQTGVRSQLDASFNPDGIRIILINPHSRIFLMLRWS</sequence>
<evidence type="ECO:0000313" key="2">
    <source>
        <dbReference type="Proteomes" id="UP000187367"/>
    </source>
</evidence>
<evidence type="ECO:0000313" key="1">
    <source>
        <dbReference type="EMBL" id="OMI01778.1"/>
    </source>
</evidence>
<evidence type="ECO:0008006" key="3">
    <source>
        <dbReference type="Google" id="ProtNLM"/>
    </source>
</evidence>
<name>A0A1R1QED5_9BACI</name>
<organism evidence="1 2">
    <name type="scientific">Bacillus swezeyi</name>
    <dbReference type="NCBI Taxonomy" id="1925020"/>
    <lineage>
        <taxon>Bacteria</taxon>
        <taxon>Bacillati</taxon>
        <taxon>Bacillota</taxon>
        <taxon>Bacilli</taxon>
        <taxon>Bacillales</taxon>
        <taxon>Bacillaceae</taxon>
        <taxon>Bacillus</taxon>
    </lineage>
</organism>
<dbReference type="Proteomes" id="UP000187367">
    <property type="component" value="Unassembled WGS sequence"/>
</dbReference>
<dbReference type="EMBL" id="MTJL01000034">
    <property type="protein sequence ID" value="OMI01778.1"/>
    <property type="molecule type" value="Genomic_DNA"/>
</dbReference>